<accession>A0A4Q9LT81</accession>
<sequence length="162" mass="19196">MLEEFEDFRIIKNETMIFNKKNCIIFNKKKQNNEKNLNENLESLMKNYNENQMIKSEIDDKISIETEFPFNPILKSNKIGGHISTELYYKYLIVKILKILDIHINLKIIVLGEVCEIQDFFEGFFIFLEKIEASKSKCEFICQNDKEIILINGLVVYENNII</sequence>
<dbReference type="AlphaFoldDB" id="A0A4Q9LT81"/>
<keyword evidence="2" id="KW-1185">Reference proteome</keyword>
<dbReference type="EMBL" id="PITK01001546">
    <property type="protein sequence ID" value="TBU10795.1"/>
    <property type="molecule type" value="Genomic_DNA"/>
</dbReference>
<comment type="caution">
    <text evidence="1">The sequence shown here is derived from an EMBL/GenBank/DDBJ whole genome shotgun (WGS) entry which is preliminary data.</text>
</comment>
<evidence type="ECO:0000313" key="1">
    <source>
        <dbReference type="EMBL" id="TBU10795.1"/>
    </source>
</evidence>
<dbReference type="Proteomes" id="UP000292282">
    <property type="component" value="Unassembled WGS sequence"/>
</dbReference>
<evidence type="ECO:0000313" key="2">
    <source>
        <dbReference type="Proteomes" id="UP000292282"/>
    </source>
</evidence>
<organism evidence="1 2">
    <name type="scientific">Hamiltosporidium tvaerminnensis</name>
    <dbReference type="NCBI Taxonomy" id="1176355"/>
    <lineage>
        <taxon>Eukaryota</taxon>
        <taxon>Fungi</taxon>
        <taxon>Fungi incertae sedis</taxon>
        <taxon>Microsporidia</taxon>
        <taxon>Dubosqiidae</taxon>
        <taxon>Hamiltosporidium</taxon>
    </lineage>
</organism>
<gene>
    <name evidence="1" type="ORF">CWI38_1546p0020</name>
</gene>
<proteinExistence type="predicted"/>
<reference evidence="1 2" key="1">
    <citation type="submission" date="2017-12" db="EMBL/GenBank/DDBJ databases">
        <authorList>
            <person name="Pombert J.-F."/>
            <person name="Haag K.L."/>
            <person name="Ebert D."/>
        </authorList>
    </citation>
    <scope>NUCLEOTIDE SEQUENCE [LARGE SCALE GENOMIC DNA]</scope>
    <source>
        <strain evidence="1">IL-G-3</strain>
    </source>
</reference>
<dbReference type="VEuPathDB" id="MicrosporidiaDB:CWI38_1546p0020"/>
<name>A0A4Q9LT81_9MICR</name>
<protein>
    <submittedName>
        <fullName evidence="1">Uncharacterized protein</fullName>
    </submittedName>
</protein>